<gene>
    <name evidence="1" type="ORF">GV832_04360</name>
</gene>
<evidence type="ECO:0000313" key="2">
    <source>
        <dbReference type="Proteomes" id="UP001193501"/>
    </source>
</evidence>
<name>A0AAE4YAP5_9RHOB</name>
<keyword evidence="2" id="KW-1185">Reference proteome</keyword>
<protein>
    <submittedName>
        <fullName evidence="1">Alpha/beta fold hydrolase</fullName>
    </submittedName>
</protein>
<dbReference type="InterPro" id="IPR010297">
    <property type="entry name" value="DUF900_hydrolase"/>
</dbReference>
<dbReference type="EMBL" id="JAABNR010000003">
    <property type="protein sequence ID" value="NBZ86804.1"/>
    <property type="molecule type" value="Genomic_DNA"/>
</dbReference>
<dbReference type="Gene3D" id="3.40.50.1820">
    <property type="entry name" value="alpha/beta hydrolase"/>
    <property type="match status" value="1"/>
</dbReference>
<dbReference type="PANTHER" id="PTHR36513:SF1">
    <property type="entry name" value="TRANSMEMBRANE PROTEIN"/>
    <property type="match status" value="1"/>
</dbReference>
<proteinExistence type="predicted"/>
<dbReference type="SUPFAM" id="SSF53474">
    <property type="entry name" value="alpha/beta-Hydrolases"/>
    <property type="match status" value="1"/>
</dbReference>
<reference evidence="1" key="1">
    <citation type="submission" date="2020-01" db="EMBL/GenBank/DDBJ databases">
        <authorList>
            <person name="Chen W.-M."/>
        </authorList>
    </citation>
    <scope>NUCLEOTIDE SEQUENCE</scope>
    <source>
        <strain evidence="1">CYK-10</strain>
    </source>
</reference>
<dbReference type="InterPro" id="IPR029058">
    <property type="entry name" value="AB_hydrolase_fold"/>
</dbReference>
<comment type="caution">
    <text evidence="1">The sequence shown here is derived from an EMBL/GenBank/DDBJ whole genome shotgun (WGS) entry which is preliminary data.</text>
</comment>
<dbReference type="Pfam" id="PF05990">
    <property type="entry name" value="DUF900"/>
    <property type="match status" value="1"/>
</dbReference>
<dbReference type="Proteomes" id="UP001193501">
    <property type="component" value="Unassembled WGS sequence"/>
</dbReference>
<dbReference type="PANTHER" id="PTHR36513">
    <property type="entry name" value="ABC TRANSMEMBRANE TYPE-1 DOMAIN-CONTAINING PROTEIN"/>
    <property type="match status" value="1"/>
</dbReference>
<accession>A0AAE4YAP5</accession>
<dbReference type="AlphaFoldDB" id="A0AAE4YAP5"/>
<dbReference type="RefSeq" id="WP_168773615.1">
    <property type="nucleotide sequence ID" value="NZ_JAABNR010000003.1"/>
</dbReference>
<dbReference type="PIRSF" id="PIRSF033909">
    <property type="entry name" value="UCP033909"/>
    <property type="match status" value="1"/>
</dbReference>
<keyword evidence="1" id="KW-0378">Hydrolase</keyword>
<organism evidence="1 2">
    <name type="scientific">Stagnihabitans tardus</name>
    <dbReference type="NCBI Taxonomy" id="2699202"/>
    <lineage>
        <taxon>Bacteria</taxon>
        <taxon>Pseudomonadati</taxon>
        <taxon>Pseudomonadota</taxon>
        <taxon>Alphaproteobacteria</taxon>
        <taxon>Rhodobacterales</taxon>
        <taxon>Paracoccaceae</taxon>
        <taxon>Stagnihabitans</taxon>
    </lineage>
</organism>
<sequence length="351" mass="37750">MFYRLLLILVLASCTPRGELGFSPSPSPSRAIYVGTTRSFDANGDPTSFDRSGTLGLARYDVAVPPEHLPGEITYGQDPLKDFVVTGKRHYDSGSAFRGDLAAALARSNGEAMVFVHGYNTNFAEGLYRMTQLGHDFKIPATLVSYSWPSRGTVAGYAYDRDSALFARDGLESLLQELRQAGARRIVIVAHSMGTSIAVEVLRQLSIAGDRATLDRVSGVMLISPDLDVDVFRSLAERIGRLPQPFIIFTSQKDKALRLSGLISGERARLGNLQDVSEVADLKVTLVDIGAFNAGDGHFNLGNSPALISLLNQTGAVQALVESDGASAGLLPMVVLSVRNVTQVILRPVIQ</sequence>
<evidence type="ECO:0000313" key="1">
    <source>
        <dbReference type="EMBL" id="NBZ86804.1"/>
    </source>
</evidence>
<dbReference type="InterPro" id="IPR014586">
    <property type="entry name" value="UCP033909"/>
</dbReference>
<dbReference type="GO" id="GO:0016787">
    <property type="term" value="F:hydrolase activity"/>
    <property type="evidence" value="ECO:0007669"/>
    <property type="project" value="UniProtKB-KW"/>
</dbReference>